<comment type="caution">
    <text evidence="2">The sequence shown here is derived from an EMBL/GenBank/DDBJ whole genome shotgun (WGS) entry which is preliminary data.</text>
</comment>
<feature type="transmembrane region" description="Helical" evidence="1">
    <location>
        <begin position="21"/>
        <end position="44"/>
    </location>
</feature>
<protein>
    <submittedName>
        <fullName evidence="2">Uncharacterized protein</fullName>
    </submittedName>
</protein>
<dbReference type="AlphaFoldDB" id="A0A5A8C8X6"/>
<evidence type="ECO:0000313" key="6">
    <source>
        <dbReference type="Proteomes" id="UP000322899"/>
    </source>
</evidence>
<dbReference type="EMBL" id="VLTN01000047">
    <property type="protein sequence ID" value="KAA0149004.1"/>
    <property type="molecule type" value="Genomic_DNA"/>
</dbReference>
<accession>A0A5A8C8X6</accession>
<reference evidence="6 7" key="1">
    <citation type="submission" date="2019-07" db="EMBL/GenBank/DDBJ databases">
        <title>Genomes of Cafeteria roenbergensis.</title>
        <authorList>
            <person name="Fischer M.G."/>
            <person name="Hackl T."/>
            <person name="Roman M."/>
        </authorList>
    </citation>
    <scope>NUCLEOTIDE SEQUENCE [LARGE SCALE GENOMIC DNA]</scope>
    <source>
        <strain evidence="2 7">BVI</strain>
        <strain evidence="3 9">Cflag</strain>
        <strain evidence="5 6">E4-10P</strain>
        <strain evidence="4 8">RCC970-E3</strain>
    </source>
</reference>
<name>A0A5A8C8X6_CAFRO</name>
<proteinExistence type="predicted"/>
<dbReference type="Proteomes" id="UP000324907">
    <property type="component" value="Unassembled WGS sequence"/>
</dbReference>
<gene>
    <name evidence="5" type="ORF">FNF27_05277</name>
    <name evidence="4" type="ORF">FNF28_01025</name>
    <name evidence="2" type="ORF">FNF29_06295</name>
    <name evidence="3" type="ORF">FNF31_04515</name>
</gene>
<keyword evidence="7" id="KW-1185">Reference proteome</keyword>
<dbReference type="EMBL" id="VLTL01000009">
    <property type="protein sequence ID" value="KAA0171020.1"/>
    <property type="molecule type" value="Genomic_DNA"/>
</dbReference>
<evidence type="ECO:0000313" key="5">
    <source>
        <dbReference type="EMBL" id="KAA0173189.1"/>
    </source>
</evidence>
<dbReference type="Proteomes" id="UP000323011">
    <property type="component" value="Unassembled WGS sequence"/>
</dbReference>
<evidence type="ECO:0000313" key="3">
    <source>
        <dbReference type="EMBL" id="KAA0160056.1"/>
    </source>
</evidence>
<dbReference type="Proteomes" id="UP000322899">
    <property type="component" value="Unassembled WGS sequence"/>
</dbReference>
<organism evidence="2 7">
    <name type="scientific">Cafeteria roenbergensis</name>
    <name type="common">Marine flagellate</name>
    <dbReference type="NCBI Taxonomy" id="33653"/>
    <lineage>
        <taxon>Eukaryota</taxon>
        <taxon>Sar</taxon>
        <taxon>Stramenopiles</taxon>
        <taxon>Bigyra</taxon>
        <taxon>Opalozoa</taxon>
        <taxon>Bicosoecida</taxon>
        <taxon>Cafeteriaceae</taxon>
        <taxon>Cafeteria</taxon>
    </lineage>
</organism>
<dbReference type="EMBL" id="VLTM01000048">
    <property type="protein sequence ID" value="KAA0160056.1"/>
    <property type="molecule type" value="Genomic_DNA"/>
</dbReference>
<keyword evidence="1" id="KW-1133">Transmembrane helix</keyword>
<evidence type="ECO:0000313" key="4">
    <source>
        <dbReference type="EMBL" id="KAA0171020.1"/>
    </source>
</evidence>
<dbReference type="Proteomes" id="UP000325113">
    <property type="component" value="Unassembled WGS sequence"/>
</dbReference>
<evidence type="ECO:0000256" key="1">
    <source>
        <dbReference type="SAM" id="Phobius"/>
    </source>
</evidence>
<dbReference type="EMBL" id="VLTO01000036">
    <property type="protein sequence ID" value="KAA0173189.1"/>
    <property type="molecule type" value="Genomic_DNA"/>
</dbReference>
<sequence length="77" mass="7763">MACTLSLERASANLRAARSCACSAALMVSVWILAIAALVLGGVAADASGDGCRDGPGYSVMTRQHAPPVILGTAAFR</sequence>
<evidence type="ECO:0000313" key="7">
    <source>
        <dbReference type="Proteomes" id="UP000323011"/>
    </source>
</evidence>
<evidence type="ECO:0000313" key="8">
    <source>
        <dbReference type="Proteomes" id="UP000324907"/>
    </source>
</evidence>
<keyword evidence="1" id="KW-0812">Transmembrane</keyword>
<evidence type="ECO:0000313" key="2">
    <source>
        <dbReference type="EMBL" id="KAA0149004.1"/>
    </source>
</evidence>
<evidence type="ECO:0000313" key="9">
    <source>
        <dbReference type="Proteomes" id="UP000325113"/>
    </source>
</evidence>
<keyword evidence="1" id="KW-0472">Membrane</keyword>